<dbReference type="PANTHER" id="PTHR48079">
    <property type="entry name" value="PROTEIN YEEZ"/>
    <property type="match status" value="1"/>
</dbReference>
<dbReference type="InterPro" id="IPR001509">
    <property type="entry name" value="Epimerase_deHydtase"/>
</dbReference>
<gene>
    <name evidence="2" type="ORF">H8L32_03720</name>
</gene>
<name>A0ABR6ZL09_9BURK</name>
<dbReference type="InterPro" id="IPR036291">
    <property type="entry name" value="NAD(P)-bd_dom_sf"/>
</dbReference>
<keyword evidence="3" id="KW-1185">Reference proteome</keyword>
<organism evidence="2 3">
    <name type="scientific">Undibacterium hunanense</name>
    <dbReference type="NCBI Taxonomy" id="2762292"/>
    <lineage>
        <taxon>Bacteria</taxon>
        <taxon>Pseudomonadati</taxon>
        <taxon>Pseudomonadota</taxon>
        <taxon>Betaproteobacteria</taxon>
        <taxon>Burkholderiales</taxon>
        <taxon>Oxalobacteraceae</taxon>
        <taxon>Undibacterium</taxon>
    </lineage>
</organism>
<protein>
    <submittedName>
        <fullName evidence="2">NAD-dependent epimerase/dehydratase family protein</fullName>
    </submittedName>
</protein>
<dbReference type="EMBL" id="JACOGF010000002">
    <property type="protein sequence ID" value="MBC3916585.1"/>
    <property type="molecule type" value="Genomic_DNA"/>
</dbReference>
<sequence length="325" mass="35219">MNLNTPSTLPERPSVLVLGARGRFGHAAVQAFAAAGWRVIAQARSPMADLAAKDVEYLQCDALDTARILAAVPRVDVVIHAINPDYTRWETLLPPVTDAVIRIAMASGALLMVPGNVYNFGKELPAVLSENTPFAANTPKAAQRIAMEQSLADASRKGLRCVVVRAGDFIGGSGTWLDMAITKSLDKGVVTHMGPDDLPHAWAYLPDLANVFVRLAGQRDALPAFDIIHYPGITATGRDVHAALEQLSGRKLRAKAMPWWLMNCIALFSPMLKAAIKMRYLWQRPHQLSGDKLEKLLGKLTGSSLQEALRPYVKNAQDVGTISVA</sequence>
<feature type="domain" description="NAD-dependent epimerase/dehydratase" evidence="1">
    <location>
        <begin position="15"/>
        <end position="223"/>
    </location>
</feature>
<evidence type="ECO:0000259" key="1">
    <source>
        <dbReference type="Pfam" id="PF01370"/>
    </source>
</evidence>
<comment type="caution">
    <text evidence="2">The sequence shown here is derived from an EMBL/GenBank/DDBJ whole genome shotgun (WGS) entry which is preliminary data.</text>
</comment>
<dbReference type="Pfam" id="PF01370">
    <property type="entry name" value="Epimerase"/>
    <property type="match status" value="1"/>
</dbReference>
<dbReference type="Proteomes" id="UP000650424">
    <property type="component" value="Unassembled WGS sequence"/>
</dbReference>
<dbReference type="InterPro" id="IPR051783">
    <property type="entry name" value="NAD(P)-dependent_oxidoreduct"/>
</dbReference>
<proteinExistence type="predicted"/>
<evidence type="ECO:0000313" key="2">
    <source>
        <dbReference type="EMBL" id="MBC3916585.1"/>
    </source>
</evidence>
<dbReference type="RefSeq" id="WP_186945840.1">
    <property type="nucleotide sequence ID" value="NZ_JACOGF010000002.1"/>
</dbReference>
<dbReference type="SUPFAM" id="SSF51735">
    <property type="entry name" value="NAD(P)-binding Rossmann-fold domains"/>
    <property type="match status" value="1"/>
</dbReference>
<reference evidence="2 3" key="1">
    <citation type="submission" date="2020-08" db="EMBL/GenBank/DDBJ databases">
        <title>Novel species isolated from subtropical streams in China.</title>
        <authorList>
            <person name="Lu H."/>
        </authorList>
    </citation>
    <scope>NUCLEOTIDE SEQUENCE [LARGE SCALE GENOMIC DNA]</scope>
    <source>
        <strain evidence="2 3">CY18W</strain>
    </source>
</reference>
<accession>A0ABR6ZL09</accession>
<dbReference type="Gene3D" id="3.40.50.720">
    <property type="entry name" value="NAD(P)-binding Rossmann-like Domain"/>
    <property type="match status" value="1"/>
</dbReference>
<dbReference type="PANTHER" id="PTHR48079:SF6">
    <property type="entry name" value="NAD(P)-BINDING DOMAIN-CONTAINING PROTEIN-RELATED"/>
    <property type="match status" value="1"/>
</dbReference>
<evidence type="ECO:0000313" key="3">
    <source>
        <dbReference type="Proteomes" id="UP000650424"/>
    </source>
</evidence>